<evidence type="ECO:0000313" key="6">
    <source>
        <dbReference type="EMBL" id="MFC3860731.1"/>
    </source>
</evidence>
<evidence type="ECO:0000313" key="7">
    <source>
        <dbReference type="Proteomes" id="UP001595748"/>
    </source>
</evidence>
<dbReference type="NCBIfam" id="NF033441">
    <property type="entry name" value="BREX_BrxC"/>
    <property type="match status" value="1"/>
</dbReference>
<sequence>MKINDLFVRDINRPVPPVIMAGQQDEQNVLRELDEYVVTRELDRELRRVFEHYAASLERPTERIGVWISGFFGSGKSHFLKILSYLLSNREVQGKKAISYFDEEKLPDAMLRATLDRAGRAAQQADVILFNIDAKADSGSKTNKEAVARVMLKALDDHLGYLGSSPELAAFERLLDKRGRYDAFKAAFEQEAGQPWTDLRDGWELEQGHIIAALKTAVGMEENEAERLLDSVRNKSDVSAEEFAREVKDYLTRRGAGHRILFLVDEVGQYVGDNSNLMLNLQSVTEELGAKAPGQAWILVTSQEDIDSVLSGKGKSNDFSKIQGRFSTQVKLSSANTDEVIRLRLLQKNPDGEQALRALYDRVQAPLKNQVTFRNDFTLPSFKTAEDFVGTYPFIPYQFLLLQKVFEAIRTTGYSGKSLSEGERSMLSAFQEAARVASNQELGALVPFHAFYHSVEGFLDSNVRRVIDQAQDNPALERQDIDLLRTLFMLKHVKEIHTNVDNLVTLALTHVDANKMELRGEIEASLARLEKQTLIQFAGQQWVFLTNEEQDVGKEIKNVEVSEGELNNELQKRVWNSIFIPTNFKFDAYRTYPFNKRLDDRTHGAATGDIGLHVVTPYSERFAELAEDHLAALKSAAQSGEAIEALLVLPDERSLFDELTEMVKTDKYVSRKSGQDNTPSMRLILQARQEENAQRKARIETKLEQALTAARVYALGSRQQPSGARASEVMQNTLRLLVENGFPKRSYINKPHLTEQDITRALTNVDDSQNLDGKDPNHLALDEMERFLQYQQTRGLRVTVTDLLGRFTKLPYGWMPAEALGILGTLVAKGQAELQVAQKTVDPGEHGLANKLLKKAGQDQTVVRVSDAIDIGALNAARQLGKDYLEKLNNGVPAEAPALVTAYRAQFAEDQRELDGYLSKAEQGYPFSPALGEPHALITELLGIQSTAALIGAIKTRRDDLEDYLDLREKLRNFYKGTQVKIFDELRQGLRELDADLSRVNRTDLLERLQKARQVTQSPDPVKDIAGMAGHLKPVLAYVEDLLQEAKARVREVLESEVKRLQAIALELGPEETSKLTQPILDVRGRLDSAKTIDAAESTQLAVQQAAHKVEQDIIRAINARAEAEKRRQEESRRKEEERKRKEQEGNKATGKEEPEPEPHPEPEPEPVIVTRPIRTIEVKKVSSKTYLETQGDIQEFLTTLKQQLEQAVQSGERVRLE</sequence>
<dbReference type="InterPro" id="IPR058038">
    <property type="entry name" value="BREX_BrxC_wHTH"/>
</dbReference>
<evidence type="ECO:0000256" key="1">
    <source>
        <dbReference type="SAM" id="MobiDB-lite"/>
    </source>
</evidence>
<dbReference type="InterPro" id="IPR011646">
    <property type="entry name" value="KAP_P-loop"/>
</dbReference>
<dbReference type="InterPro" id="IPR058036">
    <property type="entry name" value="BREX_BrxC_4th"/>
</dbReference>
<keyword evidence="7" id="KW-1185">Reference proteome</keyword>
<dbReference type="Proteomes" id="UP001595748">
    <property type="component" value="Unassembled WGS sequence"/>
</dbReference>
<dbReference type="Pfam" id="PF25791">
    <property type="entry name" value="WHD_BREX_BrxC"/>
    <property type="match status" value="1"/>
</dbReference>
<dbReference type="InterPro" id="IPR047679">
    <property type="entry name" value="BREX_BrxC"/>
</dbReference>
<feature type="region of interest" description="Disordered" evidence="1">
    <location>
        <begin position="1124"/>
        <end position="1174"/>
    </location>
</feature>
<reference evidence="7" key="1">
    <citation type="journal article" date="2019" name="Int. J. Syst. Evol. Microbiol.">
        <title>The Global Catalogue of Microorganisms (GCM) 10K type strain sequencing project: providing services to taxonomists for standard genome sequencing and annotation.</title>
        <authorList>
            <consortium name="The Broad Institute Genomics Platform"/>
            <consortium name="The Broad Institute Genome Sequencing Center for Infectious Disease"/>
            <person name="Wu L."/>
            <person name="Ma J."/>
        </authorList>
    </citation>
    <scope>NUCLEOTIDE SEQUENCE [LARGE SCALE GENOMIC DNA]</scope>
    <source>
        <strain evidence="7">CCTCC AB 2013263</strain>
    </source>
</reference>
<feature type="compositionally biased region" description="Basic and acidic residues" evidence="1">
    <location>
        <begin position="1124"/>
        <end position="1163"/>
    </location>
</feature>
<dbReference type="Pfam" id="PF07693">
    <property type="entry name" value="KAP_NTPase"/>
    <property type="match status" value="1"/>
</dbReference>
<dbReference type="RefSeq" id="WP_380076951.1">
    <property type="nucleotide sequence ID" value="NZ_JBHRZF010000092.1"/>
</dbReference>
<dbReference type="InterPro" id="IPR058037">
    <property type="entry name" value="BREX_BrxC_helical"/>
</dbReference>
<name>A0ABV8A656_9DEIO</name>
<dbReference type="InterPro" id="IPR027417">
    <property type="entry name" value="P-loop_NTPase"/>
</dbReference>
<comment type="caution">
    <text evidence="6">The sequence shown here is derived from an EMBL/GenBank/DDBJ whole genome shotgun (WGS) entry which is preliminary data.</text>
</comment>
<dbReference type="EMBL" id="JBHRZF010000092">
    <property type="protein sequence ID" value="MFC3860731.1"/>
    <property type="molecule type" value="Genomic_DNA"/>
</dbReference>
<feature type="domain" description="Probable ATP-binding protein BrxC 4th six-stranded beta-sheet" evidence="5">
    <location>
        <begin position="559"/>
        <end position="735"/>
    </location>
</feature>
<accession>A0ABV8A656</accession>
<dbReference type="Pfam" id="PF25796">
    <property type="entry name" value="BREX_BrxC_4th"/>
    <property type="match status" value="1"/>
</dbReference>
<evidence type="ECO:0000259" key="3">
    <source>
        <dbReference type="Pfam" id="PF25791"/>
    </source>
</evidence>
<proteinExistence type="predicted"/>
<feature type="domain" description="Probable ATP-binding protein BrxC alpha-helical" evidence="4">
    <location>
        <begin position="874"/>
        <end position="995"/>
    </location>
</feature>
<dbReference type="Pfam" id="PF25792">
    <property type="entry name" value="BREX_BrxC_helical"/>
    <property type="match status" value="1"/>
</dbReference>
<evidence type="ECO:0000259" key="5">
    <source>
        <dbReference type="Pfam" id="PF25796"/>
    </source>
</evidence>
<feature type="domain" description="KAP NTPase" evidence="2">
    <location>
        <begin position="51"/>
        <end position="315"/>
    </location>
</feature>
<evidence type="ECO:0000259" key="2">
    <source>
        <dbReference type="Pfam" id="PF07693"/>
    </source>
</evidence>
<organism evidence="6 7">
    <name type="scientific">Deinococcus antarcticus</name>
    <dbReference type="NCBI Taxonomy" id="1298767"/>
    <lineage>
        <taxon>Bacteria</taxon>
        <taxon>Thermotogati</taxon>
        <taxon>Deinococcota</taxon>
        <taxon>Deinococci</taxon>
        <taxon>Deinococcales</taxon>
        <taxon>Deinococcaceae</taxon>
        <taxon>Deinococcus</taxon>
    </lineage>
</organism>
<dbReference type="SUPFAM" id="SSF52540">
    <property type="entry name" value="P-loop containing nucleoside triphosphate hydrolases"/>
    <property type="match status" value="1"/>
</dbReference>
<protein>
    <submittedName>
        <fullName evidence="6">BREX system P-loop protein BrxC</fullName>
    </submittedName>
</protein>
<gene>
    <name evidence="6" type="primary">brxC</name>
    <name evidence="6" type="ORF">ACFOPQ_08140</name>
</gene>
<feature type="domain" description="Probable ATP-binding protein BrxC winged helix-turn-helix" evidence="3">
    <location>
        <begin position="745"/>
        <end position="864"/>
    </location>
</feature>
<evidence type="ECO:0000259" key="4">
    <source>
        <dbReference type="Pfam" id="PF25792"/>
    </source>
</evidence>